<evidence type="ECO:0000256" key="1">
    <source>
        <dbReference type="ARBA" id="ARBA00022614"/>
    </source>
</evidence>
<dbReference type="SUPFAM" id="SSF81606">
    <property type="entry name" value="PP2C-like"/>
    <property type="match status" value="1"/>
</dbReference>
<dbReference type="InterPro" id="IPR050333">
    <property type="entry name" value="SLRP"/>
</dbReference>
<dbReference type="eggNOG" id="KOG0618">
    <property type="taxonomic scope" value="Eukaryota"/>
</dbReference>
<feature type="domain" description="PPM-type phosphatase" evidence="3">
    <location>
        <begin position="592"/>
        <end position="833"/>
    </location>
</feature>
<dbReference type="SUPFAM" id="SSF52058">
    <property type="entry name" value="L domain-like"/>
    <property type="match status" value="2"/>
</dbReference>
<dbReference type="EMBL" id="DS113564">
    <property type="protein sequence ID" value="EAY01541.1"/>
    <property type="molecule type" value="Genomic_DNA"/>
</dbReference>
<dbReference type="FunFam" id="3.60.40.10:FF:000035">
    <property type="entry name" value="Leucine rich repeat protein phosphatase 2c domain containing protein"/>
    <property type="match status" value="1"/>
</dbReference>
<dbReference type="VEuPathDB" id="TrichDB:TVAG_217790"/>
<protein>
    <submittedName>
        <fullName evidence="4">Leucine Rich Repeat family protein</fullName>
    </submittedName>
</protein>
<dbReference type="SMART" id="SM00369">
    <property type="entry name" value="LRR_TYP"/>
    <property type="match status" value="10"/>
</dbReference>
<dbReference type="GO" id="GO:0007165">
    <property type="term" value="P:signal transduction"/>
    <property type="evidence" value="ECO:0000318"/>
    <property type="project" value="GO_Central"/>
</dbReference>
<dbReference type="VEuPathDB" id="TrichDB:TVAGG3_0928850"/>
<dbReference type="InParanoid" id="A2F0M6"/>
<dbReference type="Pfam" id="PF13855">
    <property type="entry name" value="LRR_8"/>
    <property type="match status" value="1"/>
</dbReference>
<dbReference type="InterPro" id="IPR032675">
    <property type="entry name" value="LRR_dom_sf"/>
</dbReference>
<dbReference type="OrthoDB" id="28578at2759"/>
<dbReference type="InterPro" id="IPR001932">
    <property type="entry name" value="PPM-type_phosphatase-like_dom"/>
</dbReference>
<dbReference type="Gene3D" id="3.60.40.10">
    <property type="entry name" value="PPM-type phosphatase domain"/>
    <property type="match status" value="1"/>
</dbReference>
<dbReference type="KEGG" id="tva:4759367"/>
<sequence>MDPNVFLNPNLTGFDFAMKNIPLIPYCPDLLQKISRARFVNCGLLSIPPGLECYKCISIIDLTENLLQELDKDSFKPFENLQSLTLTANNFSEFKLNLPPMLITLDLSFNPNLNINDIWELDVPNLEVIKLSHCGIKALPEARPSWLQTVRTIHLDGNFLTDLAPYFDEFENLTELSLFGNCIKNLDTSLLPQQFKLLNLYFNYIEDWDGEEPLNTVTLNLNTNPFKSFPLKLLETVGLRALTLSHCDIDGELDFEFPEALAALDISFNNITSLGATFISSMHRLTALNASNNQISQISDSFPQRLALSRLVLDHNQISTLPESFKNLTNLDQLSMVHNLLHEIPPISCSHLRIFNVSFNQLEELPDCFSNWSFLSDFNVSFNRLSTLPRSLSACRKIIEFNISGNKFKVFPRCLFSYSQLRTLIASNNELSTLPQSLGSFFFLTTFDGSNNHFSTVPSYFGQLSTLRILSFSHNCISSLPADFQLPPVNVVDFSYNNISSFDYQCPTAQSVNLDCNKLTNFNPANFPAVRFISINNNPLSCTFPSLLIPLFSITTLTAFEMLSSASLPSEIPPVRFHLVTDHHISNSQRFGIGYSATMGVRPNMEDVITFQTYPNDQHLFGLFDGHQGNVAAATSAICLHNELLQNAVNAPDDQLPAAITNCYTAVNQKLKMIGTRDGCTAISAFIRKNKCYTVGIGDSRIVLVKKNSSKRLTVDYKPTMRSEYERLRKCGLTVNSEGRIGRKLAVARTLGDFWCEGPGLYVPPDVSSFEINEEEDLALIIACDGVWDVIQDDDAAEIVRNSENAQDAATTLRNVAFALGSKDNISAMIVFFDSKEKGLQYTNNVKELPPVKEEIDNDDTLDIGAPVAQLPQRRRRR</sequence>
<name>A2F0M6_TRIV3</name>
<dbReference type="Gene3D" id="3.80.10.10">
    <property type="entry name" value="Ribonuclease Inhibitor"/>
    <property type="match status" value="3"/>
</dbReference>
<organism evidence="4 5">
    <name type="scientific">Trichomonas vaginalis (strain ATCC PRA-98 / G3)</name>
    <dbReference type="NCBI Taxonomy" id="412133"/>
    <lineage>
        <taxon>Eukaryota</taxon>
        <taxon>Metamonada</taxon>
        <taxon>Parabasalia</taxon>
        <taxon>Trichomonadida</taxon>
        <taxon>Trichomonadidae</taxon>
        <taxon>Trichomonas</taxon>
    </lineage>
</organism>
<keyword evidence="1" id="KW-0433">Leucine-rich repeat</keyword>
<proteinExistence type="predicted"/>
<dbReference type="AlphaFoldDB" id="A2F0M6"/>
<dbReference type="PROSITE" id="PS51450">
    <property type="entry name" value="LRR"/>
    <property type="match status" value="2"/>
</dbReference>
<keyword evidence="5" id="KW-1185">Reference proteome</keyword>
<dbReference type="PANTHER" id="PTHR45712">
    <property type="entry name" value="AGAP008170-PA"/>
    <property type="match status" value="1"/>
</dbReference>
<dbReference type="OMA" id="CMANIES"/>
<dbReference type="PROSITE" id="PS51746">
    <property type="entry name" value="PPM_2"/>
    <property type="match status" value="1"/>
</dbReference>
<dbReference type="InterPro" id="IPR003591">
    <property type="entry name" value="Leu-rich_rpt_typical-subtyp"/>
</dbReference>
<dbReference type="GO" id="GO:0004722">
    <property type="term" value="F:protein serine/threonine phosphatase activity"/>
    <property type="evidence" value="ECO:0000318"/>
    <property type="project" value="GO_Central"/>
</dbReference>
<evidence type="ECO:0000313" key="5">
    <source>
        <dbReference type="Proteomes" id="UP000001542"/>
    </source>
</evidence>
<dbReference type="Proteomes" id="UP000001542">
    <property type="component" value="Unassembled WGS sequence"/>
</dbReference>
<evidence type="ECO:0000313" key="4">
    <source>
        <dbReference type="EMBL" id="EAY01541.1"/>
    </source>
</evidence>
<keyword evidence="2" id="KW-0677">Repeat</keyword>
<dbReference type="InterPro" id="IPR036457">
    <property type="entry name" value="PPM-type-like_dom_sf"/>
</dbReference>
<evidence type="ECO:0000256" key="2">
    <source>
        <dbReference type="ARBA" id="ARBA00022737"/>
    </source>
</evidence>
<dbReference type="STRING" id="5722.A2F0M6"/>
<dbReference type="InterPro" id="IPR001611">
    <property type="entry name" value="Leu-rich_rpt"/>
</dbReference>
<dbReference type="RefSeq" id="XP_001330312.1">
    <property type="nucleotide sequence ID" value="XM_001330277.1"/>
</dbReference>
<dbReference type="SMART" id="SM00364">
    <property type="entry name" value="LRR_BAC"/>
    <property type="match status" value="7"/>
</dbReference>
<reference evidence="4" key="2">
    <citation type="journal article" date="2007" name="Science">
        <title>Draft genome sequence of the sexually transmitted pathogen Trichomonas vaginalis.</title>
        <authorList>
            <person name="Carlton J.M."/>
            <person name="Hirt R.P."/>
            <person name="Silva J.C."/>
            <person name="Delcher A.L."/>
            <person name="Schatz M."/>
            <person name="Zhao Q."/>
            <person name="Wortman J.R."/>
            <person name="Bidwell S.L."/>
            <person name="Alsmark U.C.M."/>
            <person name="Besteiro S."/>
            <person name="Sicheritz-Ponten T."/>
            <person name="Noel C.J."/>
            <person name="Dacks J.B."/>
            <person name="Foster P.G."/>
            <person name="Simillion C."/>
            <person name="Van de Peer Y."/>
            <person name="Miranda-Saavedra D."/>
            <person name="Barton G.J."/>
            <person name="Westrop G.D."/>
            <person name="Mueller S."/>
            <person name="Dessi D."/>
            <person name="Fiori P.L."/>
            <person name="Ren Q."/>
            <person name="Paulsen I."/>
            <person name="Zhang H."/>
            <person name="Bastida-Corcuera F.D."/>
            <person name="Simoes-Barbosa A."/>
            <person name="Brown M.T."/>
            <person name="Hayes R.D."/>
            <person name="Mukherjee M."/>
            <person name="Okumura C.Y."/>
            <person name="Schneider R."/>
            <person name="Smith A.J."/>
            <person name="Vanacova S."/>
            <person name="Villalvazo M."/>
            <person name="Haas B.J."/>
            <person name="Pertea M."/>
            <person name="Feldblyum T.V."/>
            <person name="Utterback T.R."/>
            <person name="Shu C.L."/>
            <person name="Osoegawa K."/>
            <person name="de Jong P.J."/>
            <person name="Hrdy I."/>
            <person name="Horvathova L."/>
            <person name="Zubacova Z."/>
            <person name="Dolezal P."/>
            <person name="Malik S.B."/>
            <person name="Logsdon J.M. Jr."/>
            <person name="Henze K."/>
            <person name="Gupta A."/>
            <person name="Wang C.C."/>
            <person name="Dunne R.L."/>
            <person name="Upcroft J.A."/>
            <person name="Upcroft P."/>
            <person name="White O."/>
            <person name="Salzberg S.L."/>
            <person name="Tang P."/>
            <person name="Chiu C.-H."/>
            <person name="Lee Y.-S."/>
            <person name="Embley T.M."/>
            <person name="Coombs G.H."/>
            <person name="Mottram J.C."/>
            <person name="Tachezy J."/>
            <person name="Fraser-Liggett C.M."/>
            <person name="Johnson P.J."/>
        </authorList>
    </citation>
    <scope>NUCLEOTIDE SEQUENCE [LARGE SCALE GENOMIC DNA]</scope>
    <source>
        <strain evidence="4">G3</strain>
    </source>
</reference>
<accession>A2F0M6</accession>
<reference evidence="4" key="1">
    <citation type="submission" date="2006-10" db="EMBL/GenBank/DDBJ databases">
        <authorList>
            <person name="Amadeo P."/>
            <person name="Zhao Q."/>
            <person name="Wortman J."/>
            <person name="Fraser-Liggett C."/>
            <person name="Carlton J."/>
        </authorList>
    </citation>
    <scope>NUCLEOTIDE SEQUENCE</scope>
    <source>
        <strain evidence="4">G3</strain>
    </source>
</reference>
<dbReference type="SMR" id="A2F0M6"/>
<dbReference type="Pfam" id="PF00481">
    <property type="entry name" value="PP2C"/>
    <property type="match status" value="1"/>
</dbReference>
<dbReference type="SMART" id="SM00332">
    <property type="entry name" value="PP2Cc"/>
    <property type="match status" value="1"/>
</dbReference>
<dbReference type="CDD" id="cd00143">
    <property type="entry name" value="PP2Cc"/>
    <property type="match status" value="1"/>
</dbReference>
<gene>
    <name evidence="4" type="ORF">TVAG_217790</name>
</gene>
<dbReference type="FunCoup" id="A2F0M6">
    <property type="interactions" value="165"/>
</dbReference>
<evidence type="ECO:0000259" key="3">
    <source>
        <dbReference type="PROSITE" id="PS51746"/>
    </source>
</evidence>
<dbReference type="PANTHER" id="PTHR45712:SF22">
    <property type="entry name" value="INSULIN-LIKE GROWTH FACTOR-BINDING PROTEIN COMPLEX ACID LABILE SUBUNIT"/>
    <property type="match status" value="1"/>
</dbReference>